<reference evidence="2" key="1">
    <citation type="submission" date="2009-11" db="EMBL/GenBank/DDBJ databases">
        <title>The complete chromosome 2 of Sphaerobacter thermophilus DSM 20745.</title>
        <authorList>
            <person name="Lucas S."/>
            <person name="Copeland A."/>
            <person name="Lapidus A."/>
            <person name="Glavina del Rio T."/>
            <person name="Dalin E."/>
            <person name="Tice H."/>
            <person name="Bruce D."/>
            <person name="Goodwin L."/>
            <person name="Pitluck S."/>
            <person name="Kyrpides N."/>
            <person name="Mavromatis K."/>
            <person name="Ivanova N."/>
            <person name="Mikhailova N."/>
            <person name="LaButti K.M."/>
            <person name="Clum A."/>
            <person name="Sun H.I."/>
            <person name="Brettin T."/>
            <person name="Detter J.C."/>
            <person name="Han C."/>
            <person name="Larimer F."/>
            <person name="Land M."/>
            <person name="Hauser L."/>
            <person name="Markowitz V."/>
            <person name="Cheng J.F."/>
            <person name="Hugenholtz P."/>
            <person name="Woyke T."/>
            <person name="Wu D."/>
            <person name="Steenblock K."/>
            <person name="Schneider S."/>
            <person name="Pukall R."/>
            <person name="Goeker M."/>
            <person name="Klenk H.P."/>
            <person name="Eisen J.A."/>
        </authorList>
    </citation>
    <scope>NUCLEOTIDE SEQUENCE [LARGE SCALE GENOMIC DNA]</scope>
    <source>
        <strain evidence="2">ATCC 49802 / DSM 20745 / S 6022</strain>
    </source>
</reference>
<dbReference type="EMBL" id="CP001824">
    <property type="protein sequence ID" value="ACZ40560.1"/>
    <property type="molecule type" value="Genomic_DNA"/>
</dbReference>
<keyword evidence="2" id="KW-1185">Reference proteome</keyword>
<dbReference type="InParanoid" id="D1C9R7"/>
<proteinExistence type="predicted"/>
<organism evidence="1 2">
    <name type="scientific">Sphaerobacter thermophilus (strain ATCC 49802 / DSM 20745 / KCCM 41009 / NCIMB 13125 / S 6022)</name>
    <dbReference type="NCBI Taxonomy" id="479434"/>
    <lineage>
        <taxon>Bacteria</taxon>
        <taxon>Pseudomonadati</taxon>
        <taxon>Thermomicrobiota</taxon>
        <taxon>Thermomicrobia</taxon>
        <taxon>Sphaerobacterales</taxon>
        <taxon>Sphaerobacterineae</taxon>
        <taxon>Sphaerobacteraceae</taxon>
        <taxon>Sphaerobacter</taxon>
    </lineage>
</organism>
<name>D1C9R7_SPHTD</name>
<dbReference type="SUPFAM" id="SSF52833">
    <property type="entry name" value="Thioredoxin-like"/>
    <property type="match status" value="1"/>
</dbReference>
<dbReference type="eggNOG" id="COG3411">
    <property type="taxonomic scope" value="Bacteria"/>
</dbReference>
<dbReference type="KEGG" id="sti:Sthe_3160"/>
<dbReference type="HOGENOM" id="CLU_1554580_0_0_0"/>
<dbReference type="OrthoDB" id="9761899at2"/>
<gene>
    <name evidence="1" type="ordered locus">Sthe_3160</name>
</gene>
<dbReference type="RefSeq" id="WP_012873595.1">
    <property type="nucleotide sequence ID" value="NC_013524.1"/>
</dbReference>
<protein>
    <submittedName>
        <fullName evidence="1">Uncharacterized protein</fullName>
    </submittedName>
</protein>
<dbReference type="CDD" id="cd02980">
    <property type="entry name" value="TRX_Fd_family"/>
    <property type="match status" value="1"/>
</dbReference>
<dbReference type="Gene3D" id="3.40.30.10">
    <property type="entry name" value="Glutaredoxin"/>
    <property type="match status" value="1"/>
</dbReference>
<dbReference type="InterPro" id="IPR036249">
    <property type="entry name" value="Thioredoxin-like_sf"/>
</dbReference>
<dbReference type="Proteomes" id="UP000002027">
    <property type="component" value="Chromosome 2"/>
</dbReference>
<sequence length="179" mass="20120">MYWTRKHVLICTAQHCNQKGAQAVAGRLRIELKRKGLDVDVLANTCDSIDICDIGPNIVVYPDRIIYHGVKTSDIPELVESLRPGGKPVERLLLKPYEGEEQARREIYEAAVRAEPISPEDFLALAQAHGWDESWVNEQARRGFIARKQIDDRPVIMVTSKARQRYGIVGEPSEEAAGT</sequence>
<evidence type="ECO:0000313" key="2">
    <source>
        <dbReference type="Proteomes" id="UP000002027"/>
    </source>
</evidence>
<dbReference type="AlphaFoldDB" id="D1C9R7"/>
<evidence type="ECO:0000313" key="1">
    <source>
        <dbReference type="EMBL" id="ACZ40560.1"/>
    </source>
</evidence>
<reference evidence="1 2" key="2">
    <citation type="journal article" date="2010" name="Stand. Genomic Sci.">
        <title>Complete genome sequence of Desulfohalobium retbaense type strain (HR(100)).</title>
        <authorList>
            <person name="Spring S."/>
            <person name="Nolan M."/>
            <person name="Lapidus A."/>
            <person name="Glavina Del Rio T."/>
            <person name="Copeland A."/>
            <person name="Tice H."/>
            <person name="Cheng J.F."/>
            <person name="Lucas S."/>
            <person name="Land M."/>
            <person name="Chen F."/>
            <person name="Bruce D."/>
            <person name="Goodwin L."/>
            <person name="Pitluck S."/>
            <person name="Ivanova N."/>
            <person name="Mavromatis K."/>
            <person name="Mikhailova N."/>
            <person name="Pati A."/>
            <person name="Chen A."/>
            <person name="Palaniappan K."/>
            <person name="Hauser L."/>
            <person name="Chang Y.J."/>
            <person name="Jeffries C.D."/>
            <person name="Munk C."/>
            <person name="Kiss H."/>
            <person name="Chain P."/>
            <person name="Han C."/>
            <person name="Brettin T."/>
            <person name="Detter J.C."/>
            <person name="Schuler E."/>
            <person name="Goker M."/>
            <person name="Rohde M."/>
            <person name="Bristow J."/>
            <person name="Eisen J.A."/>
            <person name="Markowitz V."/>
            <person name="Hugenholtz P."/>
            <person name="Kyrpides N.C."/>
            <person name="Klenk H.P."/>
        </authorList>
    </citation>
    <scope>NUCLEOTIDE SEQUENCE [LARGE SCALE GENOMIC DNA]</scope>
    <source>
        <strain evidence="2">ATCC 49802 / DSM 20745 / S 6022</strain>
    </source>
</reference>
<dbReference type="STRING" id="479434.Sthe_3160"/>
<accession>D1C9R7</accession>